<reference evidence="8 9" key="1">
    <citation type="submission" date="2022-01" db="EMBL/GenBank/DDBJ databases">
        <title>Labilibaculum sp. nov, a marine bacterium isolated from Antarctica.</title>
        <authorList>
            <person name="Dai W."/>
        </authorList>
    </citation>
    <scope>NUCLEOTIDE SEQUENCE [LARGE SCALE GENOMIC DNA]</scope>
    <source>
        <strain evidence="8 9">DW002</strain>
    </source>
</reference>
<comment type="subcellular location">
    <subcellularLocation>
        <location evidence="1">Cell outer membrane</location>
    </subcellularLocation>
</comment>
<organism evidence="8 9">
    <name type="scientific">Paralabilibaculum antarcticum</name>
    <dbReference type="NCBI Taxonomy" id="2912572"/>
    <lineage>
        <taxon>Bacteria</taxon>
        <taxon>Pseudomonadati</taxon>
        <taxon>Bacteroidota</taxon>
        <taxon>Bacteroidia</taxon>
        <taxon>Marinilabiliales</taxon>
        <taxon>Marinifilaceae</taxon>
        <taxon>Paralabilibaculum</taxon>
    </lineage>
</organism>
<evidence type="ECO:0000313" key="8">
    <source>
        <dbReference type="EMBL" id="MDE5416746.1"/>
    </source>
</evidence>
<dbReference type="InterPro" id="IPR012944">
    <property type="entry name" value="SusD_RagB_dom"/>
</dbReference>
<dbReference type="InterPro" id="IPR033985">
    <property type="entry name" value="SusD-like_N"/>
</dbReference>
<feature type="domain" description="SusD-like N-terminal" evidence="7">
    <location>
        <begin position="22"/>
        <end position="224"/>
    </location>
</feature>
<evidence type="ECO:0000259" key="6">
    <source>
        <dbReference type="Pfam" id="PF07980"/>
    </source>
</evidence>
<dbReference type="PROSITE" id="PS51257">
    <property type="entry name" value="PROKAR_LIPOPROTEIN"/>
    <property type="match status" value="1"/>
</dbReference>
<sequence>MNRIYSILFLVTIFLAGCSDEYLDRNSLTALADENFWTTEADAEMALAGCYSNLQSANIYDSDPWAGGTVRWDYMTDDGWVRWGWMQGGAMSRGEHSTTDDLVKYFWQNCYKSIVRCNRVIETVPTLGVEVISETNSKQIIAEAKFLRALVYNLMSMTFENAPLITKLQSVEEAETPVSQKSEIVNFILTDLESCVEDLAMPGDTEWGRATKGAGYALLARINLYNENWTEAASWSQKVIDLGYSLYPNFQDLFQNANEINDEVIFPVRFMRGPDEDGANFAGYWGTALKNYEEVLPNLANEYYCTDGKMIIESDLFNSAVPSKNRDPRFDASIVSKGSVWRGVPFDTYKKTRTGYAQRKYMEEDNSENHFDAEEDFYVFRLGEVLLMRAEALAESGASATEVFALINQLRDRESVQMPHVDQAEVDNHFGGSLVDMVRHERRIETAFEGLRYIDLKRWGILKERAIDYYMANERANNSKLSDRYWLGPQQLIWPIPQSEIDVNSELEQHSVWL</sequence>
<dbReference type="SUPFAM" id="SSF48452">
    <property type="entry name" value="TPR-like"/>
    <property type="match status" value="1"/>
</dbReference>
<proteinExistence type="inferred from homology"/>
<evidence type="ECO:0000256" key="4">
    <source>
        <dbReference type="ARBA" id="ARBA00023136"/>
    </source>
</evidence>
<accession>A0ABT5VNB1</accession>
<dbReference type="Pfam" id="PF14322">
    <property type="entry name" value="SusD-like_3"/>
    <property type="match status" value="1"/>
</dbReference>
<dbReference type="CDD" id="cd08977">
    <property type="entry name" value="SusD"/>
    <property type="match status" value="1"/>
</dbReference>
<dbReference type="RefSeq" id="WP_275108085.1">
    <property type="nucleotide sequence ID" value="NZ_JAKJSC010000001.1"/>
</dbReference>
<dbReference type="Pfam" id="PF07980">
    <property type="entry name" value="SusD_RagB"/>
    <property type="match status" value="1"/>
</dbReference>
<comment type="similarity">
    <text evidence="2">Belongs to the SusD family.</text>
</comment>
<protein>
    <submittedName>
        <fullName evidence="8">RagB/SusD family nutrient uptake outer membrane protein</fullName>
    </submittedName>
</protein>
<dbReference type="EMBL" id="JAKJSC010000001">
    <property type="protein sequence ID" value="MDE5416746.1"/>
    <property type="molecule type" value="Genomic_DNA"/>
</dbReference>
<keyword evidence="4" id="KW-0472">Membrane</keyword>
<evidence type="ECO:0000256" key="2">
    <source>
        <dbReference type="ARBA" id="ARBA00006275"/>
    </source>
</evidence>
<gene>
    <name evidence="8" type="ORF">L3049_01915</name>
</gene>
<dbReference type="Gene3D" id="1.25.40.390">
    <property type="match status" value="1"/>
</dbReference>
<keyword evidence="9" id="KW-1185">Reference proteome</keyword>
<evidence type="ECO:0000256" key="5">
    <source>
        <dbReference type="ARBA" id="ARBA00023237"/>
    </source>
</evidence>
<evidence type="ECO:0000256" key="3">
    <source>
        <dbReference type="ARBA" id="ARBA00022729"/>
    </source>
</evidence>
<evidence type="ECO:0000313" key="9">
    <source>
        <dbReference type="Proteomes" id="UP001528920"/>
    </source>
</evidence>
<evidence type="ECO:0000259" key="7">
    <source>
        <dbReference type="Pfam" id="PF14322"/>
    </source>
</evidence>
<evidence type="ECO:0000256" key="1">
    <source>
        <dbReference type="ARBA" id="ARBA00004442"/>
    </source>
</evidence>
<dbReference type="InterPro" id="IPR011990">
    <property type="entry name" value="TPR-like_helical_dom_sf"/>
</dbReference>
<name>A0ABT5VNB1_9BACT</name>
<feature type="domain" description="RagB/SusD" evidence="6">
    <location>
        <begin position="263"/>
        <end position="513"/>
    </location>
</feature>
<dbReference type="Proteomes" id="UP001528920">
    <property type="component" value="Unassembled WGS sequence"/>
</dbReference>
<keyword evidence="5" id="KW-0998">Cell outer membrane</keyword>
<comment type="caution">
    <text evidence="8">The sequence shown here is derived from an EMBL/GenBank/DDBJ whole genome shotgun (WGS) entry which is preliminary data.</text>
</comment>
<keyword evidence="3" id="KW-0732">Signal</keyword>